<feature type="domain" description="XS" evidence="5">
    <location>
        <begin position="232"/>
        <end position="346"/>
    </location>
</feature>
<dbReference type="InterPro" id="IPR044287">
    <property type="entry name" value="SGS3"/>
</dbReference>
<evidence type="ECO:0000256" key="1">
    <source>
        <dbReference type="ARBA" id="ARBA00023054"/>
    </source>
</evidence>
<feature type="compositionally biased region" description="Basic and acidic residues" evidence="4">
    <location>
        <begin position="464"/>
        <end position="493"/>
    </location>
</feature>
<keyword evidence="1" id="KW-0175">Coiled coil</keyword>
<dbReference type="Proteomes" id="UP000317650">
    <property type="component" value="Chromosome 10"/>
</dbReference>
<feature type="region of interest" description="Disordered" evidence="4">
    <location>
        <begin position="458"/>
        <end position="493"/>
    </location>
</feature>
<comment type="caution">
    <text evidence="7">The sequence shown here is derived from an EMBL/GenBank/DDBJ whole genome shotgun (WGS) entry which is preliminary data.</text>
</comment>
<dbReference type="GO" id="GO:0031047">
    <property type="term" value="P:regulatory ncRNA-mediated gene silencing"/>
    <property type="evidence" value="ECO:0007669"/>
    <property type="project" value="UniProtKB-KW"/>
</dbReference>
<evidence type="ECO:0000256" key="3">
    <source>
        <dbReference type="ARBA" id="ARBA00024022"/>
    </source>
</evidence>
<dbReference type="InterPro" id="IPR038588">
    <property type="entry name" value="XS_domain_sf"/>
</dbReference>
<dbReference type="AlphaFoldDB" id="A0A4S8IWZ9"/>
<name>A0A4S8IWZ9_MUSBA</name>
<evidence type="ECO:0000256" key="4">
    <source>
        <dbReference type="SAM" id="MobiDB-lite"/>
    </source>
</evidence>
<evidence type="ECO:0000259" key="5">
    <source>
        <dbReference type="Pfam" id="PF03468"/>
    </source>
</evidence>
<keyword evidence="8" id="KW-1185">Reference proteome</keyword>
<dbReference type="InterPro" id="IPR005381">
    <property type="entry name" value="Znf-XS_domain"/>
</dbReference>
<dbReference type="Gene3D" id="3.30.70.2890">
    <property type="entry name" value="XS domain"/>
    <property type="match status" value="1"/>
</dbReference>
<sequence>MDMADVSIDSQEEGWEVYGKKSKKRAGSSGCGTITTASGPKPLGSSPNAPRSWGQLDGLPRQRWGANGGTARTSRSNWVQANASHRPASKVNPNQQPTSKGLETQHMASPPVIPPQLQHGWNSAARGDFSGSQPKSDEFISNHFPQNDCSEINEQMRQWHCPACHKGPGEIEWYKGLQPLLTHAKTKRAARVKLHQELALLLEEELRRRGTSRVPAGEVFGKWKGLQETTTDREIVWPPMVVIMNTLLEQDENEMWIGMGNQELVEYFSSYAAVKARHSYGPRGHRGMSVLIFEPTAVGYLGAEQLHNHFAEQGKDRDAWEHRRILFSAGGKRQLYGYLANKEDVDVFNDHSHGKYRLKFEMRSYEEMVVIPMKQMNEDNQQLIWLKNKVVKQEQQSKVLKETIGVVTQRWHETVEENIMQEKFFNEQIEKIRNNTEEKERTFEKLLQAERAKVAVLDVDSGTNEDRKTRKEEMGAKGVEEFEAERERERERS</sequence>
<dbReference type="Pfam" id="PF03470">
    <property type="entry name" value="zf-XS"/>
    <property type="match status" value="1"/>
</dbReference>
<evidence type="ECO:0000256" key="2">
    <source>
        <dbReference type="ARBA" id="ARBA00023158"/>
    </source>
</evidence>
<feature type="domain" description="Zinc finger-XS" evidence="6">
    <location>
        <begin position="161"/>
        <end position="199"/>
    </location>
</feature>
<proteinExistence type="inferred from homology"/>
<evidence type="ECO:0008006" key="9">
    <source>
        <dbReference type="Google" id="ProtNLM"/>
    </source>
</evidence>
<evidence type="ECO:0000313" key="7">
    <source>
        <dbReference type="EMBL" id="THU53391.1"/>
    </source>
</evidence>
<feature type="compositionally biased region" description="Polar residues" evidence="4">
    <location>
        <begin position="70"/>
        <end position="83"/>
    </location>
</feature>
<dbReference type="PANTHER" id="PTHR46602">
    <property type="entry name" value="PROTEIN SUPPRESSOR OF GENE SILENCING 3"/>
    <property type="match status" value="1"/>
</dbReference>
<accession>A0A4S8IWZ9</accession>
<dbReference type="Pfam" id="PF03468">
    <property type="entry name" value="XS"/>
    <property type="match status" value="1"/>
</dbReference>
<feature type="region of interest" description="Disordered" evidence="4">
    <location>
        <begin position="1"/>
        <end position="107"/>
    </location>
</feature>
<comment type="similarity">
    <text evidence="3">Belongs to the SGS3 family.</text>
</comment>
<organism evidence="7 8">
    <name type="scientific">Musa balbisiana</name>
    <name type="common">Banana</name>
    <dbReference type="NCBI Taxonomy" id="52838"/>
    <lineage>
        <taxon>Eukaryota</taxon>
        <taxon>Viridiplantae</taxon>
        <taxon>Streptophyta</taxon>
        <taxon>Embryophyta</taxon>
        <taxon>Tracheophyta</taxon>
        <taxon>Spermatophyta</taxon>
        <taxon>Magnoliopsida</taxon>
        <taxon>Liliopsida</taxon>
        <taxon>Zingiberales</taxon>
        <taxon>Musaceae</taxon>
        <taxon>Musa</taxon>
    </lineage>
</organism>
<reference evidence="7 8" key="1">
    <citation type="journal article" date="2019" name="Nat. Plants">
        <title>Genome sequencing of Musa balbisiana reveals subgenome evolution and function divergence in polyploid bananas.</title>
        <authorList>
            <person name="Yao X."/>
        </authorList>
    </citation>
    <scope>NUCLEOTIDE SEQUENCE [LARGE SCALE GENOMIC DNA]</scope>
    <source>
        <strain evidence="8">cv. DH-PKW</strain>
        <tissue evidence="7">Leaves</tissue>
    </source>
</reference>
<feature type="compositionally biased region" description="Polar residues" evidence="4">
    <location>
        <begin position="91"/>
        <end position="102"/>
    </location>
</feature>
<keyword evidence="2" id="KW-0943">RNA-mediated gene silencing</keyword>
<dbReference type="EMBL" id="PYDT01000008">
    <property type="protein sequence ID" value="THU53391.1"/>
    <property type="molecule type" value="Genomic_DNA"/>
</dbReference>
<evidence type="ECO:0000313" key="8">
    <source>
        <dbReference type="Proteomes" id="UP000317650"/>
    </source>
</evidence>
<dbReference type="STRING" id="52838.A0A4S8IWZ9"/>
<dbReference type="PANTHER" id="PTHR46602:SF1">
    <property type="entry name" value="PROTEIN SUPPRESSOR OF GENE SILENCING 3"/>
    <property type="match status" value="1"/>
</dbReference>
<dbReference type="InterPro" id="IPR005380">
    <property type="entry name" value="XS_domain"/>
</dbReference>
<dbReference type="GO" id="GO:0051607">
    <property type="term" value="P:defense response to virus"/>
    <property type="evidence" value="ECO:0007669"/>
    <property type="project" value="InterPro"/>
</dbReference>
<evidence type="ECO:0000259" key="6">
    <source>
        <dbReference type="Pfam" id="PF03470"/>
    </source>
</evidence>
<gene>
    <name evidence="7" type="ORF">C4D60_Mb10t13910</name>
</gene>
<protein>
    <recommendedName>
        <fullName evidence="9">XS domain-containing protein</fullName>
    </recommendedName>
</protein>